<protein>
    <submittedName>
        <fullName evidence="2">Uncharacterized protein</fullName>
    </submittedName>
</protein>
<feature type="transmembrane region" description="Helical" evidence="1">
    <location>
        <begin position="202"/>
        <end position="225"/>
    </location>
</feature>
<dbReference type="EMBL" id="LAVV01008750">
    <property type="protein sequence ID" value="KNZ52027.1"/>
    <property type="molecule type" value="Genomic_DNA"/>
</dbReference>
<keyword evidence="1" id="KW-0472">Membrane</keyword>
<reference evidence="2 3" key="1">
    <citation type="submission" date="2015-08" db="EMBL/GenBank/DDBJ databases">
        <title>Next Generation Sequencing and Analysis of the Genome of Puccinia sorghi L Schw, the Causal Agent of Maize Common Rust.</title>
        <authorList>
            <person name="Rochi L."/>
            <person name="Burguener G."/>
            <person name="Darino M."/>
            <person name="Turjanski A."/>
            <person name="Kreff E."/>
            <person name="Dieguez M.J."/>
            <person name="Sacco F."/>
        </authorList>
    </citation>
    <scope>NUCLEOTIDE SEQUENCE [LARGE SCALE GENOMIC DNA]</scope>
    <source>
        <strain evidence="2 3">RO10H11247</strain>
    </source>
</reference>
<evidence type="ECO:0000256" key="1">
    <source>
        <dbReference type="SAM" id="Phobius"/>
    </source>
</evidence>
<accession>A0A0L6UUU9</accession>
<gene>
    <name evidence="2" type="ORF">VP01_3723g1</name>
</gene>
<name>A0A0L6UUU9_9BASI</name>
<feature type="transmembrane region" description="Helical" evidence="1">
    <location>
        <begin position="237"/>
        <end position="259"/>
    </location>
</feature>
<keyword evidence="1" id="KW-1133">Transmembrane helix</keyword>
<keyword evidence="1" id="KW-0812">Transmembrane</keyword>
<dbReference type="Proteomes" id="UP000037035">
    <property type="component" value="Unassembled WGS sequence"/>
</dbReference>
<organism evidence="2 3">
    <name type="scientific">Puccinia sorghi</name>
    <dbReference type="NCBI Taxonomy" id="27349"/>
    <lineage>
        <taxon>Eukaryota</taxon>
        <taxon>Fungi</taxon>
        <taxon>Dikarya</taxon>
        <taxon>Basidiomycota</taxon>
        <taxon>Pucciniomycotina</taxon>
        <taxon>Pucciniomycetes</taxon>
        <taxon>Pucciniales</taxon>
        <taxon>Pucciniaceae</taxon>
        <taxon>Puccinia</taxon>
    </lineage>
</organism>
<proteinExistence type="predicted"/>
<sequence length="348" mass="40761">MLISTCLAQPHFQHFLVVYLIWPYASNEIIILADTRLQKKLKLKLCTYLKELIPMIPHTTYKEDYKCVKEIEIDHLNYLEMFHFQSKNFDNLRQNKIQPKMKKERMKWHHTLQKKLDELHAADMQHAPAKLPSKLHMLSYVEFLAKSMCSLHSDCASKLASWDFLHVTEASWDFLHVNCRQLSNTIHTRLWNHDLSLTLNKLLLLFIAILNLISTLTAGTLNRGVRFELNLMRVTNLLVVLLFVHVSFFFTKNIILFFISRRFDQRLEKCDQVWCMDCVCQDKVRKKRSEKENSSRKAQGETQGTLDDSLPSDLFSVGFSWLLNLFSLSLAACRLPSPPLFISWTSIL</sequence>
<feature type="transmembrane region" description="Helical" evidence="1">
    <location>
        <begin position="12"/>
        <end position="33"/>
    </location>
</feature>
<dbReference type="VEuPathDB" id="FungiDB:VP01_3723g1"/>
<dbReference type="AlphaFoldDB" id="A0A0L6UUU9"/>
<comment type="caution">
    <text evidence="2">The sequence shown here is derived from an EMBL/GenBank/DDBJ whole genome shotgun (WGS) entry which is preliminary data.</text>
</comment>
<keyword evidence="3" id="KW-1185">Reference proteome</keyword>
<evidence type="ECO:0000313" key="2">
    <source>
        <dbReference type="EMBL" id="KNZ52027.1"/>
    </source>
</evidence>
<evidence type="ECO:0000313" key="3">
    <source>
        <dbReference type="Proteomes" id="UP000037035"/>
    </source>
</evidence>